<keyword evidence="5 6" id="KW-0472">Membrane</keyword>
<dbReference type="eggNOG" id="COG0531">
    <property type="taxonomic scope" value="Bacteria"/>
</dbReference>
<reference evidence="7 8" key="1">
    <citation type="submission" date="2010-10" db="EMBL/GenBank/DDBJ databases">
        <authorList>
            <consortium name="The Broad Institute Genome Sequencing Platform"/>
            <person name="Ward D."/>
            <person name="Earl A."/>
            <person name="Feldgarden M."/>
            <person name="Young S.K."/>
            <person name="Gargeya S."/>
            <person name="Zeng Q."/>
            <person name="Alvarado L."/>
            <person name="Berlin A."/>
            <person name="Bochicchio J."/>
            <person name="Chapman S.B."/>
            <person name="Chen Z."/>
            <person name="Freedman E."/>
            <person name="Gellesch M."/>
            <person name="Goldberg J."/>
            <person name="Griggs A."/>
            <person name="Gujja S."/>
            <person name="Heilman E."/>
            <person name="Heiman D."/>
            <person name="Howarth C."/>
            <person name="Mehta T."/>
            <person name="Neiman D."/>
            <person name="Pearson M."/>
            <person name="Roberts A."/>
            <person name="Saif S."/>
            <person name="Shea T."/>
            <person name="Shenoy N."/>
            <person name="Sisk P."/>
            <person name="Stolte C."/>
            <person name="Sykes S."/>
            <person name="White J."/>
            <person name="Yandava C."/>
            <person name="Allen-Vercoe E."/>
            <person name="Sibley C."/>
            <person name="Ambrose C.E."/>
            <person name="Strauss J."/>
            <person name="Daigneault M."/>
            <person name="Haas B."/>
            <person name="Nusbaum C."/>
            <person name="Birren B."/>
        </authorList>
    </citation>
    <scope>NUCLEOTIDE SEQUENCE [LARGE SCALE GENOMIC DNA]</scope>
    <source>
        <strain evidence="7 8">3_1_6</strain>
    </source>
</reference>
<dbReference type="AlphaFoldDB" id="E5YB33"/>
<dbReference type="Pfam" id="PF13520">
    <property type="entry name" value="AA_permease_2"/>
    <property type="match status" value="1"/>
</dbReference>
<feature type="transmembrane region" description="Helical" evidence="6">
    <location>
        <begin position="161"/>
        <end position="181"/>
    </location>
</feature>
<feature type="transmembrane region" description="Helical" evidence="6">
    <location>
        <begin position="97"/>
        <end position="119"/>
    </location>
</feature>
<feature type="transmembrane region" description="Helical" evidence="6">
    <location>
        <begin position="21"/>
        <end position="43"/>
    </location>
</feature>
<evidence type="ECO:0000256" key="3">
    <source>
        <dbReference type="ARBA" id="ARBA00022692"/>
    </source>
</evidence>
<reference evidence="7 8" key="2">
    <citation type="submission" date="2013-04" db="EMBL/GenBank/DDBJ databases">
        <title>The Genome Sequence of Bilophila wadsworthia 3_1_6.</title>
        <authorList>
            <consortium name="The Broad Institute Genomics Platform"/>
            <person name="Earl A."/>
            <person name="Ward D."/>
            <person name="Feldgarden M."/>
            <person name="Gevers D."/>
            <person name="Sibley C."/>
            <person name="Strauss J."/>
            <person name="Allen-Vercoe E."/>
            <person name="Walker B."/>
            <person name="Young S."/>
            <person name="Zeng Q."/>
            <person name="Gargeya S."/>
            <person name="Fitzgerald M."/>
            <person name="Haas B."/>
            <person name="Abouelleil A."/>
            <person name="Allen A.W."/>
            <person name="Alvarado L."/>
            <person name="Arachchi H.M."/>
            <person name="Berlin A.M."/>
            <person name="Chapman S.B."/>
            <person name="Gainer-Dewar J."/>
            <person name="Goldberg J."/>
            <person name="Griggs A."/>
            <person name="Gujja S."/>
            <person name="Hansen M."/>
            <person name="Howarth C."/>
            <person name="Imamovic A."/>
            <person name="Ireland A."/>
            <person name="Larimer J."/>
            <person name="McCowan C."/>
            <person name="Murphy C."/>
            <person name="Pearson M."/>
            <person name="Poon T.W."/>
            <person name="Priest M."/>
            <person name="Roberts A."/>
            <person name="Saif S."/>
            <person name="Shea T."/>
            <person name="Sisk P."/>
            <person name="Sykes S."/>
            <person name="Wortman J."/>
            <person name="Nusbaum C."/>
            <person name="Birren B."/>
        </authorList>
    </citation>
    <scope>NUCLEOTIDE SEQUENCE [LARGE SCALE GENOMIC DNA]</scope>
    <source>
        <strain evidence="7 8">3_1_6</strain>
    </source>
</reference>
<dbReference type="GeneID" id="78085045"/>
<dbReference type="EMBL" id="ADCP02000001">
    <property type="protein sequence ID" value="EFV42792.1"/>
    <property type="molecule type" value="Genomic_DNA"/>
</dbReference>
<protein>
    <recommendedName>
        <fullName evidence="9">Amino acid permease/ SLC12A domain-containing protein</fullName>
    </recommendedName>
</protein>
<dbReference type="Gene3D" id="1.20.1740.10">
    <property type="entry name" value="Amino acid/polyamine transporter I"/>
    <property type="match status" value="1"/>
</dbReference>
<keyword evidence="2" id="KW-1003">Cell membrane</keyword>
<dbReference type="RefSeq" id="WP_005030204.1">
    <property type="nucleotide sequence ID" value="NZ_KE150238.1"/>
</dbReference>
<gene>
    <name evidence="7" type="ORF">HMPREF0179_03406</name>
</gene>
<dbReference type="PANTHER" id="PTHR42770">
    <property type="entry name" value="AMINO ACID TRANSPORTER-RELATED"/>
    <property type="match status" value="1"/>
</dbReference>
<feature type="transmembrane region" description="Helical" evidence="6">
    <location>
        <begin position="337"/>
        <end position="357"/>
    </location>
</feature>
<dbReference type="GO" id="GO:0005886">
    <property type="term" value="C:plasma membrane"/>
    <property type="evidence" value="ECO:0007669"/>
    <property type="project" value="UniProtKB-SubCell"/>
</dbReference>
<feature type="transmembrane region" description="Helical" evidence="6">
    <location>
        <begin position="240"/>
        <end position="259"/>
    </location>
</feature>
<feature type="transmembrane region" description="Helical" evidence="6">
    <location>
        <begin position="289"/>
        <end position="316"/>
    </location>
</feature>
<feature type="transmembrane region" description="Helical" evidence="6">
    <location>
        <begin position="396"/>
        <end position="414"/>
    </location>
</feature>
<organism evidence="7 8">
    <name type="scientific">Bilophila wadsworthia (strain 3_1_6)</name>
    <dbReference type="NCBI Taxonomy" id="563192"/>
    <lineage>
        <taxon>Bacteria</taxon>
        <taxon>Pseudomonadati</taxon>
        <taxon>Thermodesulfobacteriota</taxon>
        <taxon>Desulfovibrionia</taxon>
        <taxon>Desulfovibrionales</taxon>
        <taxon>Desulfovibrionaceae</taxon>
        <taxon>Bilophila</taxon>
    </lineage>
</organism>
<feature type="transmembrane region" description="Helical" evidence="6">
    <location>
        <begin position="363"/>
        <end position="384"/>
    </location>
</feature>
<keyword evidence="8" id="KW-1185">Reference proteome</keyword>
<proteinExistence type="predicted"/>
<sequence>MAEEKGSVEQFGYKQELHRTLSLWDLTVYGLLFMVIIAPHSIFGYVNRDAQGMAPLVYLVGFCAMFFTALSYVQMAKRFPIAGSVYSYVQRGVNPHVGFLAGWLILLDYVFVPSLLYIFVGNWCQSLIPQIPGWVWILIFIAVNTAINIKGIETTARVDMFFFVVEIGIVLIIVIGGLKYVLGGGGAGELTMTPIYQADKVNLTFIATACTIAALNFTGFDGISTLAEEVSEPEKNVGRAILIALVVIGTVFFLQTYIVCLIEPDYNKFNASTALFDACAVAIGDWFRIVLLVVNILAVGIANTLNAQAACSRVLFSMGRDRLLPGALAKVHPKFRTPYVAILLIGVVSLACTIIFTDEQLTKLVNFGAISSFMMLNLAVIWFFFVKEQRRSGMDLVNYLVYPLAGTLILLYVWSGFDHLTQILGFSWLAVGIVFGYIKSKGYKEVPDAFKKSMM</sequence>
<evidence type="ECO:0000256" key="1">
    <source>
        <dbReference type="ARBA" id="ARBA00004651"/>
    </source>
</evidence>
<comment type="subcellular location">
    <subcellularLocation>
        <location evidence="1">Cell membrane</location>
        <topology evidence="1">Multi-pass membrane protein</topology>
    </subcellularLocation>
</comment>
<evidence type="ECO:0000256" key="2">
    <source>
        <dbReference type="ARBA" id="ARBA00022475"/>
    </source>
</evidence>
<accession>E5YB33</accession>
<keyword evidence="3 6" id="KW-0812">Transmembrane</keyword>
<evidence type="ECO:0008006" key="9">
    <source>
        <dbReference type="Google" id="ProtNLM"/>
    </source>
</evidence>
<dbReference type="OrthoDB" id="138827at2"/>
<comment type="caution">
    <text evidence="7">The sequence shown here is derived from an EMBL/GenBank/DDBJ whole genome shotgun (WGS) entry which is preliminary data.</text>
</comment>
<dbReference type="HOGENOM" id="CLU_007946_6_1_7"/>
<evidence type="ECO:0000313" key="7">
    <source>
        <dbReference type="EMBL" id="EFV42792.1"/>
    </source>
</evidence>
<feature type="transmembrane region" description="Helical" evidence="6">
    <location>
        <begin position="420"/>
        <end position="438"/>
    </location>
</feature>
<feature type="transmembrane region" description="Helical" evidence="6">
    <location>
        <begin position="131"/>
        <end position="149"/>
    </location>
</feature>
<feature type="transmembrane region" description="Helical" evidence="6">
    <location>
        <begin position="55"/>
        <end position="76"/>
    </location>
</feature>
<dbReference type="InterPro" id="IPR050367">
    <property type="entry name" value="APC_superfamily"/>
</dbReference>
<evidence type="ECO:0000313" key="8">
    <source>
        <dbReference type="Proteomes" id="UP000006034"/>
    </source>
</evidence>
<dbReference type="PANTHER" id="PTHR42770:SF16">
    <property type="entry name" value="AMINO ACID PERMEASE"/>
    <property type="match status" value="1"/>
</dbReference>
<feature type="transmembrane region" description="Helical" evidence="6">
    <location>
        <begin position="201"/>
        <end position="220"/>
    </location>
</feature>
<dbReference type="Proteomes" id="UP000006034">
    <property type="component" value="Unassembled WGS sequence"/>
</dbReference>
<name>E5YB33_BILW3</name>
<evidence type="ECO:0000256" key="4">
    <source>
        <dbReference type="ARBA" id="ARBA00022989"/>
    </source>
</evidence>
<keyword evidence="4 6" id="KW-1133">Transmembrane helix</keyword>
<dbReference type="InterPro" id="IPR002293">
    <property type="entry name" value="AA/rel_permease1"/>
</dbReference>
<evidence type="ECO:0000256" key="5">
    <source>
        <dbReference type="ARBA" id="ARBA00023136"/>
    </source>
</evidence>
<dbReference type="GO" id="GO:0022857">
    <property type="term" value="F:transmembrane transporter activity"/>
    <property type="evidence" value="ECO:0007669"/>
    <property type="project" value="InterPro"/>
</dbReference>
<evidence type="ECO:0000256" key="6">
    <source>
        <dbReference type="SAM" id="Phobius"/>
    </source>
</evidence>
<dbReference type="STRING" id="563192.HMPREF0179_03406"/>
<dbReference type="PIRSF" id="PIRSF006060">
    <property type="entry name" value="AA_transporter"/>
    <property type="match status" value="1"/>
</dbReference>